<dbReference type="InterPro" id="IPR029058">
    <property type="entry name" value="AB_hydrolase_fold"/>
</dbReference>
<comment type="similarity">
    <text evidence="1">Belongs to the AB hydrolase superfamily. AB hydrolase 2 family.</text>
</comment>
<accession>A0A7U2ESV2</accession>
<feature type="domain" description="Phospholipase/carboxylesterase/thioesterase" evidence="2">
    <location>
        <begin position="6"/>
        <end position="164"/>
    </location>
</feature>
<keyword evidence="4" id="KW-1185">Reference proteome</keyword>
<dbReference type="VEuPathDB" id="FungiDB:JI435_023270"/>
<gene>
    <name evidence="3" type="ORF">JI435_023270</name>
</gene>
<dbReference type="Proteomes" id="UP000663193">
    <property type="component" value="Chromosome 2"/>
</dbReference>
<feature type="domain" description="Phospholipase/carboxylesterase/thioesterase" evidence="2">
    <location>
        <begin position="202"/>
        <end position="262"/>
    </location>
</feature>
<dbReference type="EMBL" id="CP069024">
    <property type="protein sequence ID" value="QRC92181.1"/>
    <property type="molecule type" value="Genomic_DNA"/>
</dbReference>
<dbReference type="AlphaFoldDB" id="A0A7U2ESV2"/>
<reference evidence="4" key="1">
    <citation type="journal article" date="2021" name="BMC Genomics">
        <title>Chromosome-level genome assembly and manually-curated proteome of model necrotroph Parastagonospora nodorum Sn15 reveals a genome-wide trove of candidate effector homologs, and redundancy of virulence-related functions within an accessory chromosome.</title>
        <authorList>
            <person name="Bertazzoni S."/>
            <person name="Jones D.A.B."/>
            <person name="Phan H.T."/>
            <person name="Tan K.-C."/>
            <person name="Hane J.K."/>
        </authorList>
    </citation>
    <scope>NUCLEOTIDE SEQUENCE [LARGE SCALE GENOMIC DNA]</scope>
    <source>
        <strain evidence="4">SN15 / ATCC MYA-4574 / FGSC 10173)</strain>
    </source>
</reference>
<dbReference type="SUPFAM" id="SSF53474">
    <property type="entry name" value="alpha/beta-Hydrolases"/>
    <property type="match status" value="1"/>
</dbReference>
<organism evidence="3 4">
    <name type="scientific">Phaeosphaeria nodorum (strain SN15 / ATCC MYA-4574 / FGSC 10173)</name>
    <name type="common">Glume blotch fungus</name>
    <name type="synonym">Parastagonospora nodorum</name>
    <dbReference type="NCBI Taxonomy" id="321614"/>
    <lineage>
        <taxon>Eukaryota</taxon>
        <taxon>Fungi</taxon>
        <taxon>Dikarya</taxon>
        <taxon>Ascomycota</taxon>
        <taxon>Pezizomycotina</taxon>
        <taxon>Dothideomycetes</taxon>
        <taxon>Pleosporomycetidae</taxon>
        <taxon>Pleosporales</taxon>
        <taxon>Pleosporineae</taxon>
        <taxon>Phaeosphaeriaceae</taxon>
        <taxon>Parastagonospora</taxon>
    </lineage>
</organism>
<dbReference type="InterPro" id="IPR050565">
    <property type="entry name" value="LYPA1-2/EST-like"/>
</dbReference>
<dbReference type="InterPro" id="IPR003140">
    <property type="entry name" value="PLipase/COase/thioEstase"/>
</dbReference>
<dbReference type="PANTHER" id="PTHR10655:SF63">
    <property type="entry name" value="PHOSPHOLIPASE_CARBOXYLESTERASE_THIOESTERASE DOMAIN-CONTAINING PROTEIN"/>
    <property type="match status" value="1"/>
</dbReference>
<evidence type="ECO:0000313" key="3">
    <source>
        <dbReference type="EMBL" id="QRC92181.1"/>
    </source>
</evidence>
<evidence type="ECO:0000256" key="1">
    <source>
        <dbReference type="ARBA" id="ARBA00006499"/>
    </source>
</evidence>
<protein>
    <recommendedName>
        <fullName evidence="2">Phospholipase/carboxylesterase/thioesterase domain-containing protein</fullName>
    </recommendedName>
</protein>
<dbReference type="PANTHER" id="PTHR10655">
    <property type="entry name" value="LYSOPHOSPHOLIPASE-RELATED"/>
    <property type="match status" value="1"/>
</dbReference>
<dbReference type="OrthoDB" id="2418081at2759"/>
<sequence length="266" mass="29070">MTDAASHVVAPTATHTHTMILLHGRGSNAAEFASEFFESQASDDRFLTQIFPGYKWVFPCAAIRYAQSEEEDMHQWFDMVSVQKPCHDPENIQIPGMRESVSLISDIIRKEAVEIGGLDKVFLGGISQGCATAISALLTVQDRIAGFIGFSGWCPFSKVVSDSLSGDSDNMRALSTWLQERRSSSRAAGAPLEVSEITSSLLTPVLLQHAKDDGVVPVALGQDLRNKLAVLGTDVQWRAYEEGGHWINEPNGIDDMINFINSSAKK</sequence>
<dbReference type="GO" id="GO:0016787">
    <property type="term" value="F:hydrolase activity"/>
    <property type="evidence" value="ECO:0007669"/>
    <property type="project" value="InterPro"/>
</dbReference>
<evidence type="ECO:0000259" key="2">
    <source>
        <dbReference type="Pfam" id="PF02230"/>
    </source>
</evidence>
<evidence type="ECO:0000313" key="4">
    <source>
        <dbReference type="Proteomes" id="UP000663193"/>
    </source>
</evidence>
<dbReference type="Pfam" id="PF02230">
    <property type="entry name" value="Abhydrolase_2"/>
    <property type="match status" value="2"/>
</dbReference>
<proteinExistence type="inferred from homology"/>
<dbReference type="Gene3D" id="3.40.50.1820">
    <property type="entry name" value="alpha/beta hydrolase"/>
    <property type="match status" value="1"/>
</dbReference>
<name>A0A7U2ESV2_PHANO</name>